<accession>A0A8C6TVR7</accession>
<keyword evidence="3" id="KW-0343">GTPase activation</keyword>
<dbReference type="PANTHER" id="PTHR23101:SF51">
    <property type="entry name" value="RAS AND RAB INTERACTOR 2"/>
    <property type="match status" value="1"/>
</dbReference>
<evidence type="ECO:0000256" key="4">
    <source>
        <dbReference type="ARBA" id="ARBA00022490"/>
    </source>
</evidence>
<dbReference type="InterPro" id="IPR045046">
    <property type="entry name" value="Vps9-like"/>
</dbReference>
<comment type="similarity">
    <text evidence="2">Belongs to the RIN (Ras interaction/interference) family.</text>
</comment>
<dbReference type="Pfam" id="PF02204">
    <property type="entry name" value="VPS9"/>
    <property type="match status" value="1"/>
</dbReference>
<feature type="domain" description="Ras-associating" evidence="7">
    <location>
        <begin position="828"/>
        <end position="919"/>
    </location>
</feature>
<dbReference type="Pfam" id="PF00788">
    <property type="entry name" value="RA"/>
    <property type="match status" value="1"/>
</dbReference>
<dbReference type="InterPro" id="IPR037191">
    <property type="entry name" value="VPS9_dom_sf"/>
</dbReference>
<feature type="compositionally biased region" description="Polar residues" evidence="6">
    <location>
        <begin position="285"/>
        <end position="302"/>
    </location>
</feature>
<dbReference type="GO" id="GO:0007165">
    <property type="term" value="P:signal transduction"/>
    <property type="evidence" value="ECO:0007669"/>
    <property type="project" value="InterPro"/>
</dbReference>
<reference evidence="9" key="1">
    <citation type="submission" date="2025-08" db="UniProtKB">
        <authorList>
            <consortium name="Ensembl"/>
        </authorList>
    </citation>
    <scope>IDENTIFICATION</scope>
</reference>
<dbReference type="GO" id="GO:0030139">
    <property type="term" value="C:endocytic vesicle"/>
    <property type="evidence" value="ECO:0007669"/>
    <property type="project" value="TreeGrafter"/>
</dbReference>
<dbReference type="GO" id="GO:0031267">
    <property type="term" value="F:small GTPase binding"/>
    <property type="evidence" value="ECO:0007669"/>
    <property type="project" value="TreeGrafter"/>
</dbReference>
<dbReference type="GO" id="GO:0016192">
    <property type="term" value="P:vesicle-mediated transport"/>
    <property type="evidence" value="ECO:0007669"/>
    <property type="project" value="InterPro"/>
</dbReference>
<evidence type="ECO:0000313" key="10">
    <source>
        <dbReference type="Proteomes" id="UP000694523"/>
    </source>
</evidence>
<name>A0A8C6TVR7_9GOBI</name>
<dbReference type="PROSITE" id="PS51205">
    <property type="entry name" value="VPS9"/>
    <property type="match status" value="1"/>
</dbReference>
<keyword evidence="10" id="KW-1185">Reference proteome</keyword>
<dbReference type="InterPro" id="IPR036860">
    <property type="entry name" value="SH2_dom_sf"/>
</dbReference>
<keyword evidence="4" id="KW-0963">Cytoplasm</keyword>
<organism evidence="9 10">
    <name type="scientific">Neogobius melanostomus</name>
    <name type="common">round goby</name>
    <dbReference type="NCBI Taxonomy" id="47308"/>
    <lineage>
        <taxon>Eukaryota</taxon>
        <taxon>Metazoa</taxon>
        <taxon>Chordata</taxon>
        <taxon>Craniata</taxon>
        <taxon>Vertebrata</taxon>
        <taxon>Euteleostomi</taxon>
        <taxon>Actinopterygii</taxon>
        <taxon>Neopterygii</taxon>
        <taxon>Teleostei</taxon>
        <taxon>Neoteleostei</taxon>
        <taxon>Acanthomorphata</taxon>
        <taxon>Gobiaria</taxon>
        <taxon>Gobiiformes</taxon>
        <taxon>Gobioidei</taxon>
        <taxon>Gobiidae</taxon>
        <taxon>Benthophilinae</taxon>
        <taxon>Neogobiini</taxon>
        <taxon>Neogobius</taxon>
    </lineage>
</organism>
<dbReference type="SMART" id="SM00314">
    <property type="entry name" value="RA"/>
    <property type="match status" value="1"/>
</dbReference>
<evidence type="ECO:0000256" key="2">
    <source>
        <dbReference type="ARBA" id="ARBA00006919"/>
    </source>
</evidence>
<proteinExistence type="inferred from homology"/>
<protein>
    <submittedName>
        <fullName evidence="9">Ras and Rab interactor 2</fullName>
    </submittedName>
</protein>
<feature type="domain" description="VPS9" evidence="8">
    <location>
        <begin position="658"/>
        <end position="798"/>
    </location>
</feature>
<dbReference type="GO" id="GO:0005829">
    <property type="term" value="C:cytosol"/>
    <property type="evidence" value="ECO:0007669"/>
    <property type="project" value="TreeGrafter"/>
</dbReference>
<feature type="region of interest" description="Disordered" evidence="6">
    <location>
        <begin position="339"/>
        <end position="422"/>
    </location>
</feature>
<evidence type="ECO:0000259" key="7">
    <source>
        <dbReference type="PROSITE" id="PS50200"/>
    </source>
</evidence>
<dbReference type="SUPFAM" id="SSF109993">
    <property type="entry name" value="VPS9 domain"/>
    <property type="match status" value="1"/>
</dbReference>
<evidence type="ECO:0000313" key="9">
    <source>
        <dbReference type="Ensembl" id="ENSNMLP00000028104.1"/>
    </source>
</evidence>
<dbReference type="PROSITE" id="PS50200">
    <property type="entry name" value="RA"/>
    <property type="match status" value="1"/>
</dbReference>
<dbReference type="AlphaFoldDB" id="A0A8C6TVR7"/>
<feature type="compositionally biased region" description="Basic and acidic residues" evidence="6">
    <location>
        <begin position="339"/>
        <end position="351"/>
    </location>
</feature>
<sequence length="946" mass="105894">MNKCKYFIDNKALYTIYCSLILPHLTYCVEIWGNVFKSNLEPLFKFQKKAIRIIHLAGYRDHTNPLFFKSKTIEDLTEFKMLKSCSKPHKSHFLKVYKICSTVLSLIVSVFISVSSVDEDVSGLFLRGAPCWGAGAGLRDSGYSGYSPHRRITLLERLVRTHSVWLQLGLSQQGALTLLQKQPPRSFVVRRSASQRRKVVSVRMDSDSAPVRDFTVTESQFSFALDGSGLHFADLFRLVAFCCISRDVLPFTLRLPGPIAAAQSESDLDRINEQGAGFWDAPVGNKSSASFSNRKSVKSAPQLQPHIRTRPPSQLERCQSNGALCFVNPLFAKIHHEDARREDANVRREDCGASSVAEVRREDCGESLVNPGKADSQRSPPPPRPPPPRFPNRPLVRTRSMQVKQPVKQPGKVPWIVAPKSNEGDGKGGTFLSRLGSSLSISPSTSPPIFSISSPIAIPKASPPKKIFSISSPLAVPKAAPVSLSSCSQEDEQMEEHVIERALRRARLQRSDVTLTPPGHSARRRSSAGAVVIHKALKGKLRKMSGVFQSLLTPEKRAVRRLLELSRDKNSYFGGLVQDFISYVTDRGAESGLLQTVRQFLTQMKSYLQQSSELQPPLESLIPDEQTERVLEKAMHKLVLKPLKPVLTLALHEASVRSGAWAELRENLNVAKTKMPAEMGVSDAAPPDHVSLEKIRTKLLSISKLYSPEKKVQRLLQVCKLIYAVMEDNSGRLFGADDFLPMLTYVLAQCDVPQLDHEVLYMMELLDPALLNGEGGYYLTSVYGALSLIKNVREEQAERALSSQTRDTLHQWHRRRTMQRTAPSIDDFQNYLRVALQERDSGCTAKTLRVRPQATVEDVCSLCAVKFCVDEPQEYGLFLETDGGRQQLAPDTHPQKIKAELHSRERPAAFHFIYRRVDFSDTLSNEVPIFSEEEFKDKKTQTPGLL</sequence>
<evidence type="ECO:0000256" key="1">
    <source>
        <dbReference type="ARBA" id="ARBA00004496"/>
    </source>
</evidence>
<evidence type="ECO:0000256" key="6">
    <source>
        <dbReference type="SAM" id="MobiDB-lite"/>
    </source>
</evidence>
<dbReference type="Proteomes" id="UP000694523">
    <property type="component" value="Unplaced"/>
</dbReference>
<feature type="compositionally biased region" description="Pro residues" evidence="6">
    <location>
        <begin position="379"/>
        <end position="391"/>
    </location>
</feature>
<evidence type="ECO:0000259" key="8">
    <source>
        <dbReference type="PROSITE" id="PS51205"/>
    </source>
</evidence>
<dbReference type="Ensembl" id="ENSNMLT00000031388.1">
    <property type="protein sequence ID" value="ENSNMLP00000028104.1"/>
    <property type="gene ID" value="ENSNMLG00000017839.1"/>
</dbReference>
<dbReference type="InterPro" id="IPR000159">
    <property type="entry name" value="RA_dom"/>
</dbReference>
<dbReference type="GO" id="GO:0005085">
    <property type="term" value="F:guanyl-nucleotide exchange factor activity"/>
    <property type="evidence" value="ECO:0007669"/>
    <property type="project" value="InterPro"/>
</dbReference>
<evidence type="ECO:0000256" key="3">
    <source>
        <dbReference type="ARBA" id="ARBA00022468"/>
    </source>
</evidence>
<dbReference type="InterPro" id="IPR003123">
    <property type="entry name" value="VPS9"/>
</dbReference>
<dbReference type="Gene3D" id="3.30.505.10">
    <property type="entry name" value="SH2 domain"/>
    <property type="match status" value="1"/>
</dbReference>
<dbReference type="SMART" id="SM00167">
    <property type="entry name" value="VPS9"/>
    <property type="match status" value="1"/>
</dbReference>
<comment type="subcellular location">
    <subcellularLocation>
        <location evidence="1">Cytoplasm</location>
    </subcellularLocation>
</comment>
<keyword evidence="5" id="KW-0727">SH2 domain</keyword>
<dbReference type="GO" id="GO:0005096">
    <property type="term" value="F:GTPase activator activity"/>
    <property type="evidence" value="ECO:0007669"/>
    <property type="project" value="UniProtKB-KW"/>
</dbReference>
<dbReference type="Pfam" id="PF23268">
    <property type="entry name" value="RIN1"/>
    <property type="match status" value="1"/>
</dbReference>
<feature type="region of interest" description="Disordered" evidence="6">
    <location>
        <begin position="283"/>
        <end position="315"/>
    </location>
</feature>
<dbReference type="SUPFAM" id="SSF55550">
    <property type="entry name" value="SH2 domain"/>
    <property type="match status" value="1"/>
</dbReference>
<dbReference type="FunFam" id="1.20.1050.80:FF:000002">
    <property type="entry name" value="Ras and Rab interactor 2"/>
    <property type="match status" value="1"/>
</dbReference>
<reference evidence="9" key="2">
    <citation type="submission" date="2025-09" db="UniProtKB">
        <authorList>
            <consortium name="Ensembl"/>
        </authorList>
    </citation>
    <scope>IDENTIFICATION</scope>
</reference>
<dbReference type="PANTHER" id="PTHR23101">
    <property type="entry name" value="RAB GDP/GTP EXCHANGE FACTOR"/>
    <property type="match status" value="1"/>
</dbReference>
<dbReference type="Gene3D" id="1.20.1050.80">
    <property type="entry name" value="VPS9 domain"/>
    <property type="match status" value="1"/>
</dbReference>
<evidence type="ECO:0000256" key="5">
    <source>
        <dbReference type="ARBA" id="ARBA00022999"/>
    </source>
</evidence>